<name>A0A4P9WR99_9FUNG</name>
<feature type="region of interest" description="Disordered" evidence="1">
    <location>
        <begin position="154"/>
        <end position="173"/>
    </location>
</feature>
<organism evidence="2 3">
    <name type="scientific">Caulochytrium protostelioides</name>
    <dbReference type="NCBI Taxonomy" id="1555241"/>
    <lineage>
        <taxon>Eukaryota</taxon>
        <taxon>Fungi</taxon>
        <taxon>Fungi incertae sedis</taxon>
        <taxon>Chytridiomycota</taxon>
        <taxon>Chytridiomycota incertae sedis</taxon>
        <taxon>Chytridiomycetes</taxon>
        <taxon>Caulochytriales</taxon>
        <taxon>Caulochytriaceae</taxon>
        <taxon>Caulochytrium</taxon>
    </lineage>
</organism>
<evidence type="ECO:0000313" key="3">
    <source>
        <dbReference type="Proteomes" id="UP000268535"/>
    </source>
</evidence>
<sequence>MMRPSARRSLGDVQAACRIACIPGSAISREIPADQAALDESDRVLRTLAAELRLHQLKVARHHGGLDEPKRGVVGRGPADGGVVAIGRGHGRCCGMAVLVVQQGAFPLQRGVLTLQPPMRLDEHIEAVLEERPRVRVLRDGGRVLPEIGRFKHEPREPRRGALRRPSEAGPRAPAHVVAIAMAGRRCGRHQGRTVPRGVIDRRGVT</sequence>
<gene>
    <name evidence="2" type="ORF">CAUPRSCDRAFT_12686</name>
</gene>
<accession>A0A4P9WR99</accession>
<evidence type="ECO:0000313" key="2">
    <source>
        <dbReference type="EMBL" id="RKO95614.1"/>
    </source>
</evidence>
<reference evidence="3" key="1">
    <citation type="journal article" date="2018" name="Nat. Microbiol.">
        <title>Leveraging single-cell genomics to expand the fungal tree of life.</title>
        <authorList>
            <person name="Ahrendt S.R."/>
            <person name="Quandt C.A."/>
            <person name="Ciobanu D."/>
            <person name="Clum A."/>
            <person name="Salamov A."/>
            <person name="Andreopoulos B."/>
            <person name="Cheng J.F."/>
            <person name="Woyke T."/>
            <person name="Pelin A."/>
            <person name="Henrissat B."/>
            <person name="Reynolds N.K."/>
            <person name="Benny G.L."/>
            <person name="Smith M.E."/>
            <person name="James T.Y."/>
            <person name="Grigoriev I.V."/>
        </authorList>
    </citation>
    <scope>NUCLEOTIDE SEQUENCE [LARGE SCALE GENOMIC DNA]</scope>
    <source>
        <strain evidence="3">ATCC 52028</strain>
    </source>
</reference>
<protein>
    <submittedName>
        <fullName evidence="2">Uncharacterized protein</fullName>
    </submittedName>
</protein>
<dbReference type="AlphaFoldDB" id="A0A4P9WR99"/>
<dbReference type="EMBL" id="ML011273">
    <property type="protein sequence ID" value="RKO95614.1"/>
    <property type="molecule type" value="Genomic_DNA"/>
</dbReference>
<evidence type="ECO:0000256" key="1">
    <source>
        <dbReference type="SAM" id="MobiDB-lite"/>
    </source>
</evidence>
<dbReference type="Proteomes" id="UP000268535">
    <property type="component" value="Unassembled WGS sequence"/>
</dbReference>
<proteinExistence type="predicted"/>